<reference evidence="1 2" key="1">
    <citation type="submission" date="2024-09" db="EMBL/GenBank/DDBJ databases">
        <authorList>
            <person name="Sun Q."/>
            <person name="Mori K."/>
        </authorList>
    </citation>
    <scope>NUCLEOTIDE SEQUENCE [LARGE SCALE GENOMIC DNA]</scope>
    <source>
        <strain evidence="1 2">CECT 8300</strain>
    </source>
</reference>
<sequence>MDNLRALQLAMHSEIANERNAEMEAIQTAEKEASKSCEKKVKMYNDHFKGLEMDVEKNEAYNRALTDLSDTEIKKIQEKLGGGNAPDFMISPEEMEAESIDSSLIGGGNHIVYPSSVQAFSTQEDSPDAVAARTVVNNGSTQNRWNWAKGAGSGISGTGAASNTQWVEFGFWFKPTSSRVYSIVPRNVFRGYYIVKADDEWFNSKYAKASVDVWINVKQYNWKGWSKHNVMTTANDNINKNSRLDTNRSHYHSALLGGGDWAFIRVAVRMYVYARGGGSYAELNFATGNANYLKTPYCIIN</sequence>
<gene>
    <name evidence="1" type="ORF">ACFFU1_09780</name>
</gene>
<dbReference type="Proteomes" id="UP001589590">
    <property type="component" value="Unassembled WGS sequence"/>
</dbReference>
<keyword evidence="2" id="KW-1185">Reference proteome</keyword>
<organism evidence="1 2">
    <name type="scientific">Algibacter miyuki</name>
    <dbReference type="NCBI Taxonomy" id="1306933"/>
    <lineage>
        <taxon>Bacteria</taxon>
        <taxon>Pseudomonadati</taxon>
        <taxon>Bacteroidota</taxon>
        <taxon>Flavobacteriia</taxon>
        <taxon>Flavobacteriales</taxon>
        <taxon>Flavobacteriaceae</taxon>
        <taxon>Algibacter</taxon>
    </lineage>
</organism>
<protein>
    <submittedName>
        <fullName evidence="1">Uncharacterized protein</fullName>
    </submittedName>
</protein>
<comment type="caution">
    <text evidence="1">The sequence shown here is derived from an EMBL/GenBank/DDBJ whole genome shotgun (WGS) entry which is preliminary data.</text>
</comment>
<name>A0ABV5GZX6_9FLAO</name>
<proteinExistence type="predicted"/>
<dbReference type="RefSeq" id="WP_290272540.1">
    <property type="nucleotide sequence ID" value="NZ_JAUFQP010000013.1"/>
</dbReference>
<dbReference type="EMBL" id="JBHMFA010000005">
    <property type="protein sequence ID" value="MFB9105190.1"/>
    <property type="molecule type" value="Genomic_DNA"/>
</dbReference>
<evidence type="ECO:0000313" key="2">
    <source>
        <dbReference type="Proteomes" id="UP001589590"/>
    </source>
</evidence>
<evidence type="ECO:0000313" key="1">
    <source>
        <dbReference type="EMBL" id="MFB9105190.1"/>
    </source>
</evidence>
<accession>A0ABV5GZX6</accession>